<feature type="transmembrane region" description="Helical" evidence="5">
    <location>
        <begin position="130"/>
        <end position="152"/>
    </location>
</feature>
<proteinExistence type="predicted"/>
<feature type="transmembrane region" description="Helical" evidence="5">
    <location>
        <begin position="158"/>
        <end position="183"/>
    </location>
</feature>
<evidence type="ECO:0000256" key="3">
    <source>
        <dbReference type="ARBA" id="ARBA00022989"/>
    </source>
</evidence>
<evidence type="ECO:0000256" key="4">
    <source>
        <dbReference type="ARBA" id="ARBA00023136"/>
    </source>
</evidence>
<comment type="subcellular location">
    <subcellularLocation>
        <location evidence="1">Membrane</location>
        <topology evidence="1">Multi-pass membrane protein</topology>
    </subcellularLocation>
</comment>
<feature type="transmembrane region" description="Helical" evidence="5">
    <location>
        <begin position="27"/>
        <end position="46"/>
    </location>
</feature>
<sequence length="346" mass="36556">MSGGMFVGMNNTITDGLHAVLRGQTSVYGDMVSVIAVSSFTLFVTYRGYQTLAGKLQTPVEDVIWDVGRMLLIMTFVLNLDGWLDLAISAINGLTDGVSGDDNVWVLLDTVWAKAQTIGQKLYQQDDSTYVKLNGGIAQLLVWGGAIVTLLFGSAVNLLAGIIIVLMTTTAPLFIFCLLYGFLIPMFNNWLKIIFTVILTIMFSALSIRIVINYLNGLLDKAVNFADSANIITLGVQCCVAGVISGIIIWFSAKIANALGGVAVQAALQGAAMGGLRGLAKPSSDAAKPAMKACAAGARLAAKGSTSAANAAGTLIATGTSKALSAWQKRAASIDSMKRFNQQRNR</sequence>
<keyword evidence="4 5" id="KW-0472">Membrane</keyword>
<accession>A0A0F6RFA5</accession>
<reference evidence="6 7" key="1">
    <citation type="journal article" date="2013" name="Appl. Microbiol. Biotechnol.">
        <title>Glycerol assimilation and production of 1,3-propanediol by Citrobacter amalonaticus Y19.</title>
        <authorList>
            <person name="Ainala S.K."/>
            <person name="Ashok S."/>
            <person name="Ko Y."/>
            <person name="Park S."/>
        </authorList>
    </citation>
    <scope>NUCLEOTIDE SEQUENCE [LARGE SCALE GENOMIC DNA]</scope>
    <source>
        <strain evidence="6 7">Y19</strain>
    </source>
</reference>
<dbReference type="AlphaFoldDB" id="A0A0F6RFA5"/>
<gene>
    <name evidence="6" type="ORF">F384_10150</name>
</gene>
<protein>
    <submittedName>
        <fullName evidence="6">Conjugal transfer protein TrbL</fullName>
    </submittedName>
</protein>
<dbReference type="RefSeq" id="WP_046481356.1">
    <property type="nucleotide sequence ID" value="NZ_CP011132.1"/>
</dbReference>
<feature type="transmembrane region" description="Helical" evidence="5">
    <location>
        <begin position="231"/>
        <end position="251"/>
    </location>
</feature>
<evidence type="ECO:0000256" key="5">
    <source>
        <dbReference type="SAM" id="Phobius"/>
    </source>
</evidence>
<dbReference type="EMBL" id="CP011132">
    <property type="protein sequence ID" value="AKE58978.1"/>
    <property type="molecule type" value="Genomic_DNA"/>
</dbReference>
<name>A0A0F6RFA5_CITAM</name>
<dbReference type="Pfam" id="PF04610">
    <property type="entry name" value="TrbL"/>
    <property type="match status" value="1"/>
</dbReference>
<dbReference type="OrthoDB" id="6538889at2"/>
<keyword evidence="3 5" id="KW-1133">Transmembrane helix</keyword>
<keyword evidence="2 5" id="KW-0812">Transmembrane</keyword>
<dbReference type="InterPro" id="IPR007688">
    <property type="entry name" value="Conjugal_tfr_TrbL/VirB6"/>
</dbReference>
<dbReference type="PATRIC" id="fig|1261127.3.peg.2113"/>
<evidence type="ECO:0000256" key="2">
    <source>
        <dbReference type="ARBA" id="ARBA00022692"/>
    </source>
</evidence>
<dbReference type="HOGENOM" id="CLU_064911_0_0_6"/>
<evidence type="ECO:0000313" key="7">
    <source>
        <dbReference type="Proteomes" id="UP000034085"/>
    </source>
</evidence>
<dbReference type="GO" id="GO:0030255">
    <property type="term" value="P:protein secretion by the type IV secretion system"/>
    <property type="evidence" value="ECO:0007669"/>
    <property type="project" value="InterPro"/>
</dbReference>
<dbReference type="KEGG" id="cama:F384_10150"/>
<evidence type="ECO:0000313" key="6">
    <source>
        <dbReference type="EMBL" id="AKE58978.1"/>
    </source>
</evidence>
<evidence type="ECO:0000256" key="1">
    <source>
        <dbReference type="ARBA" id="ARBA00004141"/>
    </source>
</evidence>
<dbReference type="GO" id="GO:0016020">
    <property type="term" value="C:membrane"/>
    <property type="evidence" value="ECO:0007669"/>
    <property type="project" value="UniProtKB-SubCell"/>
</dbReference>
<dbReference type="Proteomes" id="UP000034085">
    <property type="component" value="Chromosome"/>
</dbReference>
<organism evidence="6 7">
    <name type="scientific">Citrobacter amalonaticus Y19</name>
    <dbReference type="NCBI Taxonomy" id="1261127"/>
    <lineage>
        <taxon>Bacteria</taxon>
        <taxon>Pseudomonadati</taxon>
        <taxon>Pseudomonadota</taxon>
        <taxon>Gammaproteobacteria</taxon>
        <taxon>Enterobacterales</taxon>
        <taxon>Enterobacteriaceae</taxon>
        <taxon>Citrobacter</taxon>
    </lineage>
</organism>
<feature type="transmembrane region" description="Helical" evidence="5">
    <location>
        <begin position="190"/>
        <end position="211"/>
    </location>
</feature>